<evidence type="ECO:0000313" key="4">
    <source>
        <dbReference type="Proteomes" id="UP000041254"/>
    </source>
</evidence>
<proteinExistence type="predicted"/>
<accession>A0A0G4FMW3</accession>
<gene>
    <name evidence="3" type="ORF">Vbra_15818</name>
</gene>
<feature type="compositionally biased region" description="Polar residues" evidence="2">
    <location>
        <begin position="658"/>
        <end position="667"/>
    </location>
</feature>
<evidence type="ECO:0000256" key="1">
    <source>
        <dbReference type="SAM" id="Coils"/>
    </source>
</evidence>
<dbReference type="Proteomes" id="UP000041254">
    <property type="component" value="Unassembled WGS sequence"/>
</dbReference>
<dbReference type="InParanoid" id="A0A0G4FMW3"/>
<feature type="compositionally biased region" description="Basic and acidic residues" evidence="2">
    <location>
        <begin position="61"/>
        <end position="87"/>
    </location>
</feature>
<evidence type="ECO:0000313" key="3">
    <source>
        <dbReference type="EMBL" id="CEM15589.1"/>
    </source>
</evidence>
<sequence>MGPIDFELSPELQEGAEFEEALSGRHFEPNKAVLRHGGGKSGGPTRGNAARGEDAAGPAESQKELRERVEAEQMNERKKAQLKERTSIRQQLGWKLAERREREREGPCGGGGDGRGPGSRVRRPAAGTQQTRAAEIEEIEEQASTRHDERGGEDDDGLAPCFRRLKLDPESQAATADPCLNCSRPQSFSFPGTAELQRYVSLDLEKKAGTFCNMLVKSSCLFCAIPQLPELSAEDPQLFVPASVQLSVSGPSGAPKAFSGTYRRVAAHRYVQDKEGEGQVYELNRYVVPGPDCFYRGNGAWLLTKADGACAGGNDTPVIAYGARQVGGFAGPSTPVICGLGSEVGDKWYVRTGHGPSASYVPAQDSTAYSEIPISCALPVVRQEGGKNGRRRLVMDRRVVMVRDTFSWPEVVGAIVSEFLPDDRPPHLERCFEPLVCLHPDEPLSALSRDTSVAADIVETLHLESIPDTWNVPLGSIQQGTVPPLLEWLRRVDAEDYVQMVLVPSLEAKCTVCQTMPYGRNWSRILLLIDAPKGSSPDQPTLYIRGADLVCGACFKLGDAALAAKRGAAVATPSSSDASSPVIRETLPPLVGSPEIHNGVSPLPPPSLPLEPSGPAPPPQADDKKGKKNKRRGGKKNRKKARDEEPQDGQDHDGAPNRQLQTHQQHPSAVAPAVFGTPPPPRSPPRLFGGVDAVEQQEVAGLAWEENVLRKFGPMDEGTLLSRNVHVNSNRIRRSLRNVRQSIVRQSHVRNEPSSSPPSPLASSGSSTPAQFTFGAPPAAPNVRPRDVPSVPFFSPGPPNVPSLERARWREYAAAVEGNMGEVGAGEGQQRDNRGRAGHPAAFMVNTIQRLEKTVAMKTSLQISAAYTLAKRNLQVIHLESQVRLSDRRVEELERSLSDVRRQLSEERKGKHPDTIKRRLGLGTAERIDNLGRRELSELQSDVVASMRDLSRLDAAITKRKKEVDW</sequence>
<feature type="compositionally biased region" description="Gly residues" evidence="2">
    <location>
        <begin position="107"/>
        <end position="117"/>
    </location>
</feature>
<feature type="compositionally biased region" description="Basic and acidic residues" evidence="2">
    <location>
        <begin position="96"/>
        <end position="106"/>
    </location>
</feature>
<dbReference type="VEuPathDB" id="CryptoDB:Vbra_15818"/>
<feature type="compositionally biased region" description="Pro residues" evidence="2">
    <location>
        <begin position="602"/>
        <end position="620"/>
    </location>
</feature>
<keyword evidence="4" id="KW-1185">Reference proteome</keyword>
<dbReference type="EMBL" id="CDMY01000466">
    <property type="protein sequence ID" value="CEM15589.1"/>
    <property type="molecule type" value="Genomic_DNA"/>
</dbReference>
<organism evidence="3 4">
    <name type="scientific">Vitrella brassicaformis (strain CCMP3155)</name>
    <dbReference type="NCBI Taxonomy" id="1169540"/>
    <lineage>
        <taxon>Eukaryota</taxon>
        <taxon>Sar</taxon>
        <taxon>Alveolata</taxon>
        <taxon>Colpodellida</taxon>
        <taxon>Vitrellaceae</taxon>
        <taxon>Vitrella</taxon>
    </lineage>
</organism>
<name>A0A0G4FMW3_VITBC</name>
<protein>
    <submittedName>
        <fullName evidence="3">Uncharacterized protein</fullName>
    </submittedName>
</protein>
<reference evidence="3 4" key="1">
    <citation type="submission" date="2014-11" db="EMBL/GenBank/DDBJ databases">
        <authorList>
            <person name="Zhu J."/>
            <person name="Qi W."/>
            <person name="Song R."/>
        </authorList>
    </citation>
    <scope>NUCLEOTIDE SEQUENCE [LARGE SCALE GENOMIC DNA]</scope>
</reference>
<keyword evidence="1" id="KW-0175">Coiled coil</keyword>
<feature type="coiled-coil region" evidence="1">
    <location>
        <begin position="883"/>
        <end position="910"/>
    </location>
</feature>
<feature type="compositionally biased region" description="Basic and acidic residues" evidence="2">
    <location>
        <begin position="641"/>
        <end position="655"/>
    </location>
</feature>
<evidence type="ECO:0000256" key="2">
    <source>
        <dbReference type="SAM" id="MobiDB-lite"/>
    </source>
</evidence>
<feature type="region of interest" description="Disordered" evidence="2">
    <location>
        <begin position="22"/>
        <end position="160"/>
    </location>
</feature>
<feature type="compositionally biased region" description="Basic residues" evidence="2">
    <location>
        <begin position="626"/>
        <end position="640"/>
    </location>
</feature>
<feature type="region of interest" description="Disordered" evidence="2">
    <location>
        <begin position="743"/>
        <end position="783"/>
    </location>
</feature>
<dbReference type="AlphaFoldDB" id="A0A0G4FMW3"/>
<feature type="region of interest" description="Disordered" evidence="2">
    <location>
        <begin position="571"/>
        <end position="689"/>
    </location>
</feature>